<evidence type="ECO:0000313" key="4">
    <source>
        <dbReference type="Proteomes" id="UP000299102"/>
    </source>
</evidence>
<evidence type="ECO:0000256" key="1">
    <source>
        <dbReference type="SAM" id="MobiDB-lite"/>
    </source>
</evidence>
<dbReference type="OrthoDB" id="4139357at2759"/>
<dbReference type="Gene3D" id="1.20.1250.20">
    <property type="entry name" value="MFS general substrate transporter like domains"/>
    <property type="match status" value="1"/>
</dbReference>
<dbReference type="EMBL" id="BGZK01000130">
    <property type="protein sequence ID" value="GBP21611.1"/>
    <property type="molecule type" value="Genomic_DNA"/>
</dbReference>
<protein>
    <submittedName>
        <fullName evidence="3">General transcription factor II-I repeat domain-containing protein 2A</fullName>
    </submittedName>
</protein>
<dbReference type="Proteomes" id="UP000299102">
    <property type="component" value="Unassembled WGS sequence"/>
</dbReference>
<feature type="region of interest" description="Disordered" evidence="1">
    <location>
        <begin position="42"/>
        <end position="64"/>
    </location>
</feature>
<feature type="transmembrane region" description="Helical" evidence="2">
    <location>
        <begin position="275"/>
        <end position="294"/>
    </location>
</feature>
<feature type="transmembrane region" description="Helical" evidence="2">
    <location>
        <begin position="221"/>
        <end position="238"/>
    </location>
</feature>
<keyword evidence="2" id="KW-0812">Transmembrane</keyword>
<keyword evidence="4" id="KW-1185">Reference proteome</keyword>
<gene>
    <name evidence="3" type="primary">GTF2IRD2</name>
    <name evidence="3" type="ORF">EVAR_9796_1</name>
</gene>
<dbReference type="AlphaFoldDB" id="A0A4C1U5L2"/>
<keyword evidence="2" id="KW-0472">Membrane</keyword>
<feature type="transmembrane region" description="Helical" evidence="2">
    <location>
        <begin position="330"/>
        <end position="348"/>
    </location>
</feature>
<dbReference type="PANTHER" id="PTHR45913:SF5">
    <property type="entry name" value="GENERAL TRANSCRIPTION FACTOR II-I REPEAT DOMAIN-CONTAINING PROTEIN 2A-LIKE PROTEIN"/>
    <property type="match status" value="1"/>
</dbReference>
<accession>A0A4C1U5L2</accession>
<sequence length="358" mass="39635">MSKKFFDTAANHPNPLLQTAVSYEPPPPHHFIRRPRNVLSDPPDELTAEGNHAPTAYHADRPRQMKSSKFQFIGTTDNGQPTGRFGGFLVRESRTLPTHADESPDLSDTALLAIFIQGVNKEFTVTEELHAFQPLKGTTTEEDIFNEVQKAFTSFGPPWSNNNVFLLWFPMFVNSLFFSLDQIHDNVGFCQIIADDMAKMSRSTNLTVLVPCKDRLSDNTVAVGIGGALLFTVLAFIISKAASRRKLLLLMIFFVTAVSALLIDLVKQPLASMTFYTLLQVPAVCIGTTASYFVDMYPTSCSLGIMVARAASFASVNLIGSVIIHHCHSIFYFWSAFVFSGILVGLFLPRDVALQKTE</sequence>
<name>A0A4C1U5L2_EUMVA</name>
<proteinExistence type="predicted"/>
<evidence type="ECO:0000313" key="3">
    <source>
        <dbReference type="EMBL" id="GBP21611.1"/>
    </source>
</evidence>
<dbReference type="PANTHER" id="PTHR45913">
    <property type="entry name" value="EPM2A-INTERACTING PROTEIN 1"/>
    <property type="match status" value="1"/>
</dbReference>
<reference evidence="3 4" key="1">
    <citation type="journal article" date="2019" name="Commun. Biol.">
        <title>The bagworm genome reveals a unique fibroin gene that provides high tensile strength.</title>
        <authorList>
            <person name="Kono N."/>
            <person name="Nakamura H."/>
            <person name="Ohtoshi R."/>
            <person name="Tomita M."/>
            <person name="Numata K."/>
            <person name="Arakawa K."/>
        </authorList>
    </citation>
    <scope>NUCLEOTIDE SEQUENCE [LARGE SCALE GENOMIC DNA]</scope>
</reference>
<dbReference type="InterPro" id="IPR036259">
    <property type="entry name" value="MFS_trans_sf"/>
</dbReference>
<keyword evidence="2" id="KW-1133">Transmembrane helix</keyword>
<organism evidence="3 4">
    <name type="scientific">Eumeta variegata</name>
    <name type="common">Bagworm moth</name>
    <name type="synonym">Eumeta japonica</name>
    <dbReference type="NCBI Taxonomy" id="151549"/>
    <lineage>
        <taxon>Eukaryota</taxon>
        <taxon>Metazoa</taxon>
        <taxon>Ecdysozoa</taxon>
        <taxon>Arthropoda</taxon>
        <taxon>Hexapoda</taxon>
        <taxon>Insecta</taxon>
        <taxon>Pterygota</taxon>
        <taxon>Neoptera</taxon>
        <taxon>Endopterygota</taxon>
        <taxon>Lepidoptera</taxon>
        <taxon>Glossata</taxon>
        <taxon>Ditrysia</taxon>
        <taxon>Tineoidea</taxon>
        <taxon>Psychidae</taxon>
        <taxon>Oiketicinae</taxon>
        <taxon>Eumeta</taxon>
    </lineage>
</organism>
<feature type="transmembrane region" description="Helical" evidence="2">
    <location>
        <begin position="247"/>
        <end position="263"/>
    </location>
</feature>
<feature type="transmembrane region" description="Helical" evidence="2">
    <location>
        <begin position="306"/>
        <end position="324"/>
    </location>
</feature>
<evidence type="ECO:0000256" key="2">
    <source>
        <dbReference type="SAM" id="Phobius"/>
    </source>
</evidence>
<comment type="caution">
    <text evidence="3">The sequence shown here is derived from an EMBL/GenBank/DDBJ whole genome shotgun (WGS) entry which is preliminary data.</text>
</comment>